<evidence type="ECO:0000313" key="3">
    <source>
        <dbReference type="Proteomes" id="UP000542813"/>
    </source>
</evidence>
<evidence type="ECO:0000256" key="1">
    <source>
        <dbReference type="SAM" id="MobiDB-lite"/>
    </source>
</evidence>
<keyword evidence="3" id="KW-1185">Reference proteome</keyword>
<dbReference type="Proteomes" id="UP000542813">
    <property type="component" value="Unassembled WGS sequence"/>
</dbReference>
<feature type="compositionally biased region" description="Low complexity" evidence="1">
    <location>
        <begin position="783"/>
        <end position="807"/>
    </location>
</feature>
<feature type="compositionally biased region" description="Gly residues" evidence="1">
    <location>
        <begin position="763"/>
        <end position="782"/>
    </location>
</feature>
<dbReference type="AlphaFoldDB" id="A0A7W9GV00"/>
<name>A0A7W9GV00_9ACTN</name>
<dbReference type="SUPFAM" id="SSF53850">
    <property type="entry name" value="Periplasmic binding protein-like II"/>
    <property type="match status" value="1"/>
</dbReference>
<feature type="compositionally biased region" description="Acidic residues" evidence="1">
    <location>
        <begin position="752"/>
        <end position="762"/>
    </location>
</feature>
<comment type="caution">
    <text evidence="2">The sequence shown here is derived from an EMBL/GenBank/DDBJ whole genome shotgun (WGS) entry which is preliminary data.</text>
</comment>
<sequence>MIISSGLRIRAVSAALALVAGVGLLAYEPATPTAGAAAGDLTDSAVTLRWSDGIIGADHSTVVEERDPEHFMYDDFDGLEVTVSQTDDIRAQSLDVRWSGWQPTPGSVGSLPGNYMQIMQCWGDEETGPLPENCVWGAPGMSDPGRIEPSVRGRGVEPTDPLAESVPDHYIPPGGGVAEVPFRAADSDEFVWSADIENVFGRWTTNEVRGVRTDDAGDGEAIFTVQDAIDAPYLGCGTPVEGAQADGRDCWLVVVPHGGHRLDGSAIGTGTNALQYADGSPLTPTNWAQRIQVRLDFASVDLTCPTESEQRPTVGSQLAARAVFSWLPELCSADGGAFSYLALSDAEGRRQVASDTPGAAGLAFTYAPVVTGEEGPEVLHAPVAVSGLVIALNIEEPDGTIVRDLRLTPRLVAKLLTQSYRHDVPGGYEAFTGLDEPPAWAVANPTDISADPEFTELNPEAPVRNLGFAAGNALRISGPNPADAFRELWRWIQADAEASAWLAGEPDDHGMVVNPAYEELGLAEPPAPDTVPRDVQACYQNTTQPQIPAPGYCTLDLLFFATSFEDAALRARLGQAGSKTDWDTLAVSPSGTPGWWTEIPPQAPGRRWQLAVTDSASAQLYGLPVASLRNAAGEFVQPGSASLAAAVDSMVPSEIDDVLAIDPEAADPDAYPLAMITYAAVRADQEDDALADYSAMLSYAAGDGQTPGLAAGDLPPGYSPLNDELRAQTLAVAEALVATDDPRDPPGLVPGSDEDGGDEDGAEGNGDGGDEAGGTEAGGPGSTGADDGAPGAGDAPDPAGLAPTGGDDPTDDPSLPPAPDGATGGAGDDQPPAVGDDVPVAQTTPGEPVGPMQYVLLAVLIAGLLGATAGPALLKLGPRFGGAAAVTPR</sequence>
<evidence type="ECO:0008006" key="4">
    <source>
        <dbReference type="Google" id="ProtNLM"/>
    </source>
</evidence>
<feature type="region of interest" description="Disordered" evidence="1">
    <location>
        <begin position="737"/>
        <end position="848"/>
    </location>
</feature>
<dbReference type="Gene3D" id="3.40.190.10">
    <property type="entry name" value="Periplasmic binding protein-like II"/>
    <property type="match status" value="1"/>
</dbReference>
<protein>
    <recommendedName>
        <fullName evidence="4">PBP domain-containing protein</fullName>
    </recommendedName>
</protein>
<dbReference type="RefSeq" id="WP_184826711.1">
    <property type="nucleotide sequence ID" value="NZ_JACHMM010000001.1"/>
</dbReference>
<reference evidence="2 3" key="1">
    <citation type="submission" date="2020-08" db="EMBL/GenBank/DDBJ databases">
        <title>Sequencing the genomes of 1000 actinobacteria strains.</title>
        <authorList>
            <person name="Klenk H.-P."/>
        </authorList>
    </citation>
    <scope>NUCLEOTIDE SEQUENCE [LARGE SCALE GENOMIC DNA]</scope>
    <source>
        <strain evidence="2 3">DSM 102122</strain>
    </source>
</reference>
<evidence type="ECO:0000313" key="2">
    <source>
        <dbReference type="EMBL" id="MBB5790562.1"/>
    </source>
</evidence>
<proteinExistence type="predicted"/>
<dbReference type="EMBL" id="JACHMM010000001">
    <property type="protein sequence ID" value="MBB5790562.1"/>
    <property type="molecule type" value="Genomic_DNA"/>
</dbReference>
<organism evidence="2 3">
    <name type="scientific">Jiangella mangrovi</name>
    <dbReference type="NCBI Taxonomy" id="1524084"/>
    <lineage>
        <taxon>Bacteria</taxon>
        <taxon>Bacillati</taxon>
        <taxon>Actinomycetota</taxon>
        <taxon>Actinomycetes</taxon>
        <taxon>Jiangellales</taxon>
        <taxon>Jiangellaceae</taxon>
        <taxon>Jiangella</taxon>
    </lineage>
</organism>
<accession>A0A7W9GV00</accession>
<gene>
    <name evidence="2" type="ORF">HD601_005137</name>
</gene>